<dbReference type="Proteomes" id="UP000001817">
    <property type="component" value="Chromosome 3"/>
</dbReference>
<dbReference type="STRING" id="266265.Bxe_C0973"/>
<dbReference type="PATRIC" id="fig|266265.5.peg.8734"/>
<comment type="subunit">
    <text evidence="2">Homotrimer.</text>
</comment>
<reference evidence="12 13" key="1">
    <citation type="journal article" date="2006" name="Proc. Natl. Acad. Sci. U.S.A.">
        <title>Burkholderia xenovorans LB400 harbors a multi-replicon, 9.73-Mbp genome shaped for versatility.</title>
        <authorList>
            <person name="Chain P.S."/>
            <person name="Denef V.J."/>
            <person name="Konstantinidis K.T."/>
            <person name="Vergez L.M."/>
            <person name="Agullo L."/>
            <person name="Reyes V.L."/>
            <person name="Hauser L."/>
            <person name="Cordova M."/>
            <person name="Gomez L."/>
            <person name="Gonzalez M."/>
            <person name="Land M."/>
            <person name="Lao V."/>
            <person name="Larimer F."/>
            <person name="LiPuma J.J."/>
            <person name="Mahenthiralingam E."/>
            <person name="Malfatti S.A."/>
            <person name="Marx C.J."/>
            <person name="Parnell J.J."/>
            <person name="Ramette A."/>
            <person name="Richardson P."/>
            <person name="Seeger M."/>
            <person name="Smith D."/>
            <person name="Spilker T."/>
            <person name="Sul W.J."/>
            <person name="Tsoi T.V."/>
            <person name="Ulrich L.E."/>
            <person name="Zhulin I.B."/>
            <person name="Tiedje J.M."/>
        </authorList>
    </citation>
    <scope>NUCLEOTIDE SEQUENCE [LARGE SCALE GENOMIC DNA]</scope>
    <source>
        <strain evidence="12 13">LB400</strain>
    </source>
</reference>
<dbReference type="PANTHER" id="PTHR34501">
    <property type="entry name" value="PROTEIN YDDL-RELATED"/>
    <property type="match status" value="1"/>
</dbReference>
<evidence type="ECO:0000256" key="1">
    <source>
        <dbReference type="ARBA" id="ARBA00004571"/>
    </source>
</evidence>
<evidence type="ECO:0000256" key="6">
    <source>
        <dbReference type="ARBA" id="ARBA00022729"/>
    </source>
</evidence>
<keyword evidence="6" id="KW-0732">Signal</keyword>
<feature type="domain" description="Porin" evidence="11">
    <location>
        <begin position="32"/>
        <end position="360"/>
    </location>
</feature>
<dbReference type="InterPro" id="IPR023614">
    <property type="entry name" value="Porin_dom_sf"/>
</dbReference>
<keyword evidence="5" id="KW-0812">Transmembrane</keyword>
<evidence type="ECO:0000256" key="8">
    <source>
        <dbReference type="ARBA" id="ARBA00023114"/>
    </source>
</evidence>
<keyword evidence="3" id="KW-0813">Transport</keyword>
<keyword evidence="9" id="KW-0472">Membrane</keyword>
<evidence type="ECO:0000256" key="4">
    <source>
        <dbReference type="ARBA" id="ARBA00022452"/>
    </source>
</evidence>
<evidence type="ECO:0000256" key="2">
    <source>
        <dbReference type="ARBA" id="ARBA00011233"/>
    </source>
</evidence>
<dbReference type="PANTHER" id="PTHR34501:SF9">
    <property type="entry name" value="MAJOR OUTER MEMBRANE PROTEIN P.IA"/>
    <property type="match status" value="1"/>
</dbReference>
<keyword evidence="4" id="KW-1134">Transmembrane beta strand</keyword>
<keyword evidence="13" id="KW-1185">Reference proteome</keyword>
<dbReference type="InterPro" id="IPR050298">
    <property type="entry name" value="Gram-neg_bact_OMP"/>
</dbReference>
<evidence type="ECO:0000313" key="12">
    <source>
        <dbReference type="EMBL" id="ABE36847.1"/>
    </source>
</evidence>
<dbReference type="AlphaFoldDB" id="Q13GE2"/>
<accession>Q13GE2</accession>
<dbReference type="GO" id="GO:0046930">
    <property type="term" value="C:pore complex"/>
    <property type="evidence" value="ECO:0007669"/>
    <property type="project" value="UniProtKB-KW"/>
</dbReference>
<organism evidence="12 13">
    <name type="scientific">Paraburkholderia xenovorans (strain LB400)</name>
    <dbReference type="NCBI Taxonomy" id="266265"/>
    <lineage>
        <taxon>Bacteria</taxon>
        <taxon>Pseudomonadati</taxon>
        <taxon>Pseudomonadota</taxon>
        <taxon>Betaproteobacteria</taxon>
        <taxon>Burkholderiales</taxon>
        <taxon>Burkholderiaceae</taxon>
        <taxon>Paraburkholderia</taxon>
    </lineage>
</organism>
<evidence type="ECO:0000256" key="5">
    <source>
        <dbReference type="ARBA" id="ARBA00022692"/>
    </source>
</evidence>
<evidence type="ECO:0000313" key="13">
    <source>
        <dbReference type="Proteomes" id="UP000001817"/>
    </source>
</evidence>
<dbReference type="Gene3D" id="2.40.160.10">
    <property type="entry name" value="Porin"/>
    <property type="match status" value="1"/>
</dbReference>
<keyword evidence="7" id="KW-0406">Ion transport</keyword>
<evidence type="ECO:0000256" key="9">
    <source>
        <dbReference type="ARBA" id="ARBA00023136"/>
    </source>
</evidence>
<evidence type="ECO:0000256" key="10">
    <source>
        <dbReference type="ARBA" id="ARBA00023237"/>
    </source>
</evidence>
<evidence type="ECO:0000259" key="11">
    <source>
        <dbReference type="Pfam" id="PF13609"/>
    </source>
</evidence>
<dbReference type="KEGG" id="bxe:Bxe_C0973"/>
<protein>
    <submittedName>
        <fullName evidence="12">Outer membrane porin, OmpC family</fullName>
    </submittedName>
</protein>
<dbReference type="GO" id="GO:0009279">
    <property type="term" value="C:cell outer membrane"/>
    <property type="evidence" value="ECO:0007669"/>
    <property type="project" value="UniProtKB-SubCell"/>
</dbReference>
<evidence type="ECO:0000256" key="7">
    <source>
        <dbReference type="ARBA" id="ARBA00023065"/>
    </source>
</evidence>
<dbReference type="Pfam" id="PF13609">
    <property type="entry name" value="Porin_4"/>
    <property type="match status" value="1"/>
</dbReference>
<dbReference type="CDD" id="cd00342">
    <property type="entry name" value="gram_neg_porins"/>
    <property type="match status" value="1"/>
</dbReference>
<keyword evidence="8" id="KW-0626">Porin</keyword>
<dbReference type="GO" id="GO:0006811">
    <property type="term" value="P:monoatomic ion transport"/>
    <property type="evidence" value="ECO:0007669"/>
    <property type="project" value="UniProtKB-KW"/>
</dbReference>
<comment type="subcellular location">
    <subcellularLocation>
        <location evidence="1">Cell outer membrane</location>
        <topology evidence="1">Multi-pass membrane protein</topology>
    </subcellularLocation>
</comment>
<dbReference type="SUPFAM" id="SSF56935">
    <property type="entry name" value="Porins"/>
    <property type="match status" value="1"/>
</dbReference>
<evidence type="ECO:0000256" key="3">
    <source>
        <dbReference type="ARBA" id="ARBA00022448"/>
    </source>
</evidence>
<dbReference type="GO" id="GO:0015288">
    <property type="term" value="F:porin activity"/>
    <property type="evidence" value="ECO:0007669"/>
    <property type="project" value="UniProtKB-KW"/>
</dbReference>
<gene>
    <name evidence="12" type="ORF">Bxe_C0973</name>
</gene>
<dbReference type="InterPro" id="IPR033900">
    <property type="entry name" value="Gram_neg_porin_domain"/>
</dbReference>
<sequence length="393" mass="42398">MTQSGRDRDVSFEQEIKTKETEYQMKKIPIIAVAALSAYASSAYSQSSVTLYGLIDEAIRFDNHQTPSGGHNITMGTGGAILGSRWGLRGVEDLGGGTKALFTLESGFIANTGAMAFPTPNGQTREFGRQAFVGLSQSGWGTLTFGRQYLLAYTMGASHDTFAFANYAATWGFQSAGLVGGARLDNTVQYSSDSLHGFKVNGAYTFGGAAGDVHRNSSPAVSVSYDHGPLSIGAVYQVVNDIGGAVPADSAYGNTYFGVAIPDSTQKLFMAGASWATNRATLYAQYIYSHVYPADYRDDSMSLGASYRFTPAWEIREAVYVDILHHAAGEGTRITTGPILFYHLSTRTDLYTGFNYNHLTGQWIKLASSSGFTQSFNGYNSLFEGVLGMIHRF</sequence>
<proteinExistence type="predicted"/>
<dbReference type="EMBL" id="CP000272">
    <property type="protein sequence ID" value="ABE36847.1"/>
    <property type="molecule type" value="Genomic_DNA"/>
</dbReference>
<name>Q13GE2_PARXL</name>
<dbReference type="KEGG" id="bxb:DR64_7479"/>
<keyword evidence="10" id="KW-0998">Cell outer membrane</keyword>
<dbReference type="eggNOG" id="COG3203">
    <property type="taxonomic scope" value="Bacteria"/>
</dbReference>